<dbReference type="Proteomes" id="UP000287243">
    <property type="component" value="Chromosome"/>
</dbReference>
<dbReference type="Gene3D" id="2.60.40.790">
    <property type="match status" value="1"/>
</dbReference>
<dbReference type="PANTHER" id="PTHR11527">
    <property type="entry name" value="HEAT-SHOCK PROTEIN 20 FAMILY MEMBER"/>
    <property type="match status" value="1"/>
</dbReference>
<sequence length="206" mass="23378">MKNKIILGAVIVLAAAFLLENAYLMGRHSGEKAQQKNVVVQYQPFPMPSSLENNPAFMMDMRAREPFDEMNRMQEIMRERMQRMQDTGFYSGPEQKDFLNLPAPAASGQSFRDKNKAYIINISMPGFEKKDIHVRTEGRQLIVSGETAKGGTEKGRNFYAQESRSGNFTSTFLLPQDARINQMTTEYKDGILTITIPKNKASSPRR</sequence>
<dbReference type="SUPFAM" id="SSF49764">
    <property type="entry name" value="HSP20-like chaperones"/>
    <property type="match status" value="1"/>
</dbReference>
<dbReference type="Pfam" id="PF00011">
    <property type="entry name" value="HSP20"/>
    <property type="match status" value="1"/>
</dbReference>
<keyword evidence="5" id="KW-1185">Reference proteome</keyword>
<dbReference type="EMBL" id="CP019384">
    <property type="protein sequence ID" value="QAT17391.1"/>
    <property type="molecule type" value="Genomic_DNA"/>
</dbReference>
<dbReference type="KEGG" id="vai:BU251_06465"/>
<dbReference type="AlphaFoldDB" id="A0A410P5N1"/>
<gene>
    <name evidence="4" type="ORF">BU251_06465</name>
</gene>
<evidence type="ECO:0000259" key="3">
    <source>
        <dbReference type="PROSITE" id="PS01031"/>
    </source>
</evidence>
<proteinExistence type="inferred from homology"/>
<evidence type="ECO:0000313" key="5">
    <source>
        <dbReference type="Proteomes" id="UP000287243"/>
    </source>
</evidence>
<dbReference type="OrthoDB" id="9808910at2"/>
<protein>
    <submittedName>
        <fullName evidence="4">Secreted protein containing molecular chaperone IbpA, HSP20 family</fullName>
    </submittedName>
</protein>
<dbReference type="RefSeq" id="WP_128700215.1">
    <property type="nucleotide sequence ID" value="NZ_CP019384.1"/>
</dbReference>
<evidence type="ECO:0000256" key="2">
    <source>
        <dbReference type="RuleBase" id="RU003616"/>
    </source>
</evidence>
<dbReference type="CDD" id="cd06464">
    <property type="entry name" value="ACD_sHsps-like"/>
    <property type="match status" value="1"/>
</dbReference>
<feature type="domain" description="SHSP" evidence="3">
    <location>
        <begin position="100"/>
        <end position="206"/>
    </location>
</feature>
<dbReference type="PROSITE" id="PS01031">
    <property type="entry name" value="SHSP"/>
    <property type="match status" value="1"/>
</dbReference>
<evidence type="ECO:0000313" key="4">
    <source>
        <dbReference type="EMBL" id="QAT17391.1"/>
    </source>
</evidence>
<dbReference type="InterPro" id="IPR031107">
    <property type="entry name" value="Small_HSP"/>
</dbReference>
<name>A0A410P5N1_VELA1</name>
<dbReference type="InterPro" id="IPR008978">
    <property type="entry name" value="HSP20-like_chaperone"/>
</dbReference>
<dbReference type="InterPro" id="IPR002068">
    <property type="entry name" value="A-crystallin/Hsp20_dom"/>
</dbReference>
<evidence type="ECO:0000256" key="1">
    <source>
        <dbReference type="PROSITE-ProRule" id="PRU00285"/>
    </source>
</evidence>
<reference evidence="4 5" key="1">
    <citation type="submission" date="2017-01" db="EMBL/GenBank/DDBJ databases">
        <title>First insights into the biology of 'candidatus Vampirococcus archaeovorus'.</title>
        <authorList>
            <person name="Kizina J."/>
            <person name="Jordan S."/>
            <person name="Stueber K."/>
            <person name="Reinhardt R."/>
            <person name="Harder J."/>
        </authorList>
    </citation>
    <scope>NUCLEOTIDE SEQUENCE [LARGE SCALE GENOMIC DNA]</scope>
    <source>
        <strain evidence="4 5">LiM</strain>
    </source>
</reference>
<organism evidence="4 5">
    <name type="scientific">Velamenicoccus archaeovorus</name>
    <dbReference type="NCBI Taxonomy" id="1930593"/>
    <lineage>
        <taxon>Bacteria</taxon>
        <taxon>Pseudomonadati</taxon>
        <taxon>Candidatus Omnitrophota</taxon>
        <taxon>Candidatus Velamenicoccus</taxon>
    </lineage>
</organism>
<comment type="similarity">
    <text evidence="1 2">Belongs to the small heat shock protein (HSP20) family.</text>
</comment>
<accession>A0A410P5N1</accession>